<feature type="transmembrane region" description="Helical" evidence="7">
    <location>
        <begin position="183"/>
        <end position="204"/>
    </location>
</feature>
<accession>A0AAD8UUH5</accession>
<dbReference type="GO" id="GO:0031969">
    <property type="term" value="C:chloroplast membrane"/>
    <property type="evidence" value="ECO:0007669"/>
    <property type="project" value="UniProtKB-SubCell"/>
</dbReference>
<reference evidence="8" key="1">
    <citation type="submission" date="2023-08" db="EMBL/GenBank/DDBJ databases">
        <title>Draft sequence of the Babesia gibsoni genome.</title>
        <authorList>
            <person name="Yamagishi J.Y."/>
            <person name="Xuan X.X."/>
        </authorList>
    </citation>
    <scope>NUCLEOTIDE SEQUENCE</scope>
    <source>
        <strain evidence="8">Azabu</strain>
    </source>
</reference>
<dbReference type="PANTHER" id="PTHR33510:SF5">
    <property type="entry name" value="PROTEIN TIC 20-II, CHLOROPLASTIC"/>
    <property type="match status" value="1"/>
</dbReference>
<dbReference type="AlphaFoldDB" id="A0AAD8UUH5"/>
<evidence type="ECO:0000256" key="7">
    <source>
        <dbReference type="SAM" id="Phobius"/>
    </source>
</evidence>
<comment type="similarity">
    <text evidence="2">Belongs to the Tic20 family.</text>
</comment>
<dbReference type="Proteomes" id="UP001230268">
    <property type="component" value="Unassembled WGS sequence"/>
</dbReference>
<evidence type="ECO:0000256" key="2">
    <source>
        <dbReference type="ARBA" id="ARBA00009596"/>
    </source>
</evidence>
<evidence type="ECO:0000256" key="4">
    <source>
        <dbReference type="ARBA" id="ARBA00022989"/>
    </source>
</evidence>
<dbReference type="Pfam" id="PF16166">
    <property type="entry name" value="TIC20"/>
    <property type="match status" value="1"/>
</dbReference>
<evidence type="ECO:0000256" key="5">
    <source>
        <dbReference type="ARBA" id="ARBA00023136"/>
    </source>
</evidence>
<keyword evidence="3 7" id="KW-0812">Transmembrane</keyword>
<keyword evidence="9" id="KW-1185">Reference proteome</keyword>
<feature type="region of interest" description="Disordered" evidence="6">
    <location>
        <begin position="1"/>
        <end position="25"/>
    </location>
</feature>
<dbReference type="InterPro" id="IPR005691">
    <property type="entry name" value="Tic20"/>
</dbReference>
<protein>
    <submittedName>
        <fullName evidence="8">Uncharacterized protein</fullName>
    </submittedName>
</protein>
<evidence type="ECO:0000256" key="6">
    <source>
        <dbReference type="SAM" id="MobiDB-lite"/>
    </source>
</evidence>
<comment type="caution">
    <text evidence="8">The sequence shown here is derived from an EMBL/GenBank/DDBJ whole genome shotgun (WGS) entry which is preliminary data.</text>
</comment>
<evidence type="ECO:0000313" key="9">
    <source>
        <dbReference type="Proteomes" id="UP001230268"/>
    </source>
</evidence>
<organism evidence="8 9">
    <name type="scientific">Babesia gibsoni</name>
    <dbReference type="NCBI Taxonomy" id="33632"/>
    <lineage>
        <taxon>Eukaryota</taxon>
        <taxon>Sar</taxon>
        <taxon>Alveolata</taxon>
        <taxon>Apicomplexa</taxon>
        <taxon>Aconoidasida</taxon>
        <taxon>Piroplasmida</taxon>
        <taxon>Babesiidae</taxon>
        <taxon>Babesia</taxon>
    </lineage>
</organism>
<dbReference type="PANTHER" id="PTHR33510">
    <property type="entry name" value="PROTEIN TIC 20-II, CHLOROPLASTIC"/>
    <property type="match status" value="1"/>
</dbReference>
<proteinExistence type="inferred from homology"/>
<comment type="subcellular location">
    <subcellularLocation>
        <location evidence="1">Plastid</location>
        <location evidence="1">Chloroplast membrane</location>
        <topology evidence="1">Multi-pass membrane protein</topology>
    </subcellularLocation>
</comment>
<sequence length="254" mass="27812">MGSTCVPRQRQEVGLSPKSRQSPGIQRIGGVATRKTGTSLELRAFHTAYSSFLDESSSFLYQTFSQGSHASPSECLVAAAAYVLPLMDSVENFGEMAKLYAPESVQDVINGIHQLSQFYSSVPFLSYTTSTLIYSGLVKKDSSYIPYFLRFHFLQALILSSFQNSLAMFYFKLLPVDVAAQDFISVVSMMSAVITSFGSVIYSVSHALIGRFGSLPVISDAVQLHIGKIPSDPVVTKRAPRAIEEDEMSSEDDL</sequence>
<keyword evidence="5 7" id="KW-0472">Membrane</keyword>
<evidence type="ECO:0000256" key="3">
    <source>
        <dbReference type="ARBA" id="ARBA00022692"/>
    </source>
</evidence>
<dbReference type="EMBL" id="JAVEPI010000001">
    <property type="protein sequence ID" value="KAK1444777.1"/>
    <property type="molecule type" value="Genomic_DNA"/>
</dbReference>
<gene>
    <name evidence="8" type="ORF">BgAZ_106830</name>
</gene>
<keyword evidence="4 7" id="KW-1133">Transmembrane helix</keyword>
<evidence type="ECO:0000256" key="1">
    <source>
        <dbReference type="ARBA" id="ARBA00004508"/>
    </source>
</evidence>
<evidence type="ECO:0000313" key="8">
    <source>
        <dbReference type="EMBL" id="KAK1444777.1"/>
    </source>
</evidence>
<feature type="transmembrane region" description="Helical" evidence="7">
    <location>
        <begin position="147"/>
        <end position="171"/>
    </location>
</feature>
<name>A0AAD8UUH5_BABGI</name>